<dbReference type="AlphaFoldDB" id="A0A7S0WVG7"/>
<dbReference type="GO" id="GO:0005744">
    <property type="term" value="C:TIM23 mitochondrial import inner membrane translocase complex"/>
    <property type="evidence" value="ECO:0007669"/>
    <property type="project" value="UniProtKB-UniRule"/>
</dbReference>
<feature type="domain" description="FCP1 homology" evidence="14">
    <location>
        <begin position="250"/>
        <end position="393"/>
    </location>
</feature>
<comment type="subunit">
    <text evidence="12">Component of the TIM23 complex.</text>
</comment>
<name>A0A7S0WVG7_9CHLO</name>
<keyword evidence="7 12" id="KW-0809">Transit peptide</keyword>
<accession>A0A7S0WVG7</accession>
<dbReference type="InterPro" id="IPR036412">
    <property type="entry name" value="HAD-like_sf"/>
</dbReference>
<dbReference type="PANTHER" id="PTHR12210">
    <property type="entry name" value="DULLARD PROTEIN PHOSPHATASE"/>
    <property type="match status" value="1"/>
</dbReference>
<dbReference type="SMART" id="SM00577">
    <property type="entry name" value="CPDc"/>
    <property type="match status" value="1"/>
</dbReference>
<keyword evidence="11" id="KW-0472">Membrane</keyword>
<evidence type="ECO:0000256" key="7">
    <source>
        <dbReference type="ARBA" id="ARBA00022946"/>
    </source>
</evidence>
<evidence type="ECO:0000256" key="10">
    <source>
        <dbReference type="ARBA" id="ARBA00023128"/>
    </source>
</evidence>
<keyword evidence="5" id="KW-0999">Mitochondrion inner membrane</keyword>
<keyword evidence="9 12" id="KW-0811">Translocation</keyword>
<dbReference type="InterPro" id="IPR023214">
    <property type="entry name" value="HAD_sf"/>
</dbReference>
<reference evidence="15" key="1">
    <citation type="submission" date="2021-01" db="EMBL/GenBank/DDBJ databases">
        <authorList>
            <person name="Corre E."/>
            <person name="Pelletier E."/>
            <person name="Niang G."/>
            <person name="Scheremetjew M."/>
            <person name="Finn R."/>
            <person name="Kale V."/>
            <person name="Holt S."/>
            <person name="Cochrane G."/>
            <person name="Meng A."/>
            <person name="Brown T."/>
            <person name="Cohen L."/>
        </authorList>
    </citation>
    <scope>NUCLEOTIDE SEQUENCE</scope>
    <source>
        <strain evidence="15">SAG 11-49</strain>
    </source>
</reference>
<dbReference type="SUPFAM" id="SSF56784">
    <property type="entry name" value="HAD-like"/>
    <property type="match status" value="1"/>
</dbReference>
<evidence type="ECO:0000256" key="5">
    <source>
        <dbReference type="ARBA" id="ARBA00022792"/>
    </source>
</evidence>
<feature type="compositionally biased region" description="Pro residues" evidence="13">
    <location>
        <begin position="169"/>
        <end position="199"/>
    </location>
</feature>
<dbReference type="InterPro" id="IPR004274">
    <property type="entry name" value="FCP1_dom"/>
</dbReference>
<comment type="similarity">
    <text evidence="2 12">Belongs to the TIM50 family.</text>
</comment>
<dbReference type="PROSITE" id="PS50969">
    <property type="entry name" value="FCP1"/>
    <property type="match status" value="1"/>
</dbReference>
<evidence type="ECO:0000256" key="11">
    <source>
        <dbReference type="ARBA" id="ARBA00023136"/>
    </source>
</evidence>
<evidence type="ECO:0000256" key="3">
    <source>
        <dbReference type="ARBA" id="ARBA00022448"/>
    </source>
</evidence>
<evidence type="ECO:0000256" key="1">
    <source>
        <dbReference type="ARBA" id="ARBA00004434"/>
    </source>
</evidence>
<dbReference type="Pfam" id="PF03031">
    <property type="entry name" value="NIF"/>
    <property type="match status" value="1"/>
</dbReference>
<gene>
    <name evidence="15" type="ORF">CLEI1391_LOCUS12992</name>
</gene>
<keyword evidence="6 12" id="KW-0653">Protein transport</keyword>
<dbReference type="CDD" id="cd07521">
    <property type="entry name" value="HAD_FCP1-like"/>
    <property type="match status" value="1"/>
</dbReference>
<proteinExistence type="inferred from homology"/>
<protein>
    <recommendedName>
        <fullName evidence="12">Mitochondrial import inner membrane translocase subunit TIM50</fullName>
    </recommendedName>
</protein>
<keyword evidence="4" id="KW-0812">Transmembrane</keyword>
<evidence type="ECO:0000313" key="15">
    <source>
        <dbReference type="EMBL" id="CAD8686599.1"/>
    </source>
</evidence>
<evidence type="ECO:0000256" key="9">
    <source>
        <dbReference type="ARBA" id="ARBA00023010"/>
    </source>
</evidence>
<evidence type="ECO:0000256" key="13">
    <source>
        <dbReference type="SAM" id="MobiDB-lite"/>
    </source>
</evidence>
<dbReference type="EMBL" id="HBFB01022989">
    <property type="protein sequence ID" value="CAD8686599.1"/>
    <property type="molecule type" value="Transcribed_RNA"/>
</dbReference>
<dbReference type="GO" id="GO:0015031">
    <property type="term" value="P:protein transport"/>
    <property type="evidence" value="ECO:0007669"/>
    <property type="project" value="UniProtKB-KW"/>
</dbReference>
<feature type="region of interest" description="Disordered" evidence="13">
    <location>
        <begin position="157"/>
        <end position="199"/>
    </location>
</feature>
<dbReference type="Gene3D" id="3.40.50.1000">
    <property type="entry name" value="HAD superfamily/HAD-like"/>
    <property type="match status" value="1"/>
</dbReference>
<comment type="subcellular location">
    <subcellularLocation>
        <location evidence="1 12">Mitochondrion inner membrane</location>
        <topology evidence="1 12">Single-pass membrane protein</topology>
    </subcellularLocation>
</comment>
<keyword evidence="10 12" id="KW-0496">Mitochondrion</keyword>
<evidence type="ECO:0000256" key="4">
    <source>
        <dbReference type="ARBA" id="ARBA00022692"/>
    </source>
</evidence>
<evidence type="ECO:0000256" key="12">
    <source>
        <dbReference type="RuleBase" id="RU365079"/>
    </source>
</evidence>
<evidence type="ECO:0000256" key="8">
    <source>
        <dbReference type="ARBA" id="ARBA00022989"/>
    </source>
</evidence>
<evidence type="ECO:0000256" key="6">
    <source>
        <dbReference type="ARBA" id="ARBA00022927"/>
    </source>
</evidence>
<keyword evidence="3 12" id="KW-0813">Transport</keyword>
<dbReference type="InterPro" id="IPR050365">
    <property type="entry name" value="TIM50"/>
</dbReference>
<evidence type="ECO:0000259" key="14">
    <source>
        <dbReference type="PROSITE" id="PS50969"/>
    </source>
</evidence>
<comment type="function">
    <text evidence="12">Essential component of the TIM23 complex, a complex that mediates the translocation of transit peptide-containing proteins across the mitochondrial inner membrane.</text>
</comment>
<evidence type="ECO:0000256" key="2">
    <source>
        <dbReference type="ARBA" id="ARBA00006344"/>
    </source>
</evidence>
<keyword evidence="8" id="KW-1133">Transmembrane helix</keyword>
<dbReference type="FunFam" id="3.40.50.1000:FF:000019">
    <property type="entry name" value="Mitochondrial import inner membrane translocase subunit TIM50"/>
    <property type="match status" value="1"/>
</dbReference>
<sequence length="441" mass="47896">MFHQLRRVGLSLGQSALLAAERSATQPSTSGASASAGAVLDQVASCGSSMCAHAWRMAQPTLRRAFATEPKSMLGGRQAGMAPTTTVLESAAEARLAKLKAQGLKAEGVPDEPPKQGVIGSALGVLADAIGLSVVGAVCFTGYASLAYESPEELQKAVDKAKASLEAAEPPPPPPPPAPSAPGAPPPPPTFASSAPPKPAVEPASFPLATKAWVWCAEQYVGTRGAIERQIKSYTDPTYHKLLPDLAPQLRGSIKTLVLDLDDLLVHKEWTRQSGWQLFKRPGVTDFLMEMAGYYEIVVFTDEPATYAAPILDKLDPHRAIMYRLYRPDTQYHEGKHVRDLSKLNREMSQVLMLSSKPEAWSFQPENCLKLKPWIKDHRDTTLLDLIPMLQLVSTRGVKDVRDVVKSYDGEENIPAAFKARMSQASGHQKQHRPRLLSLAK</sequence>
<organism evidence="15">
    <name type="scientific">Chlamydomonas leiostraca</name>
    <dbReference type="NCBI Taxonomy" id="1034604"/>
    <lineage>
        <taxon>Eukaryota</taxon>
        <taxon>Viridiplantae</taxon>
        <taxon>Chlorophyta</taxon>
        <taxon>core chlorophytes</taxon>
        <taxon>Chlorophyceae</taxon>
        <taxon>CS clade</taxon>
        <taxon>Chlamydomonadales</taxon>
        <taxon>Chlamydomonadaceae</taxon>
        <taxon>Chlamydomonas</taxon>
    </lineage>
</organism>